<keyword evidence="1" id="KW-0812">Transmembrane</keyword>
<dbReference type="EMBL" id="SRJC01000005">
    <property type="protein sequence ID" value="TGB01663.1"/>
    <property type="molecule type" value="Genomic_DNA"/>
</dbReference>
<keyword evidence="1" id="KW-0472">Membrane</keyword>
<organism evidence="2 3">
    <name type="scientific">Halobacillus salinus</name>
    <dbReference type="NCBI Taxonomy" id="192814"/>
    <lineage>
        <taxon>Bacteria</taxon>
        <taxon>Bacillati</taxon>
        <taxon>Bacillota</taxon>
        <taxon>Bacilli</taxon>
        <taxon>Bacillales</taxon>
        <taxon>Bacillaceae</taxon>
        <taxon>Halobacillus</taxon>
    </lineage>
</organism>
<comment type="caution">
    <text evidence="2">The sequence shown here is derived from an EMBL/GenBank/DDBJ whole genome shotgun (WGS) entry which is preliminary data.</text>
</comment>
<dbReference type="Proteomes" id="UP000297982">
    <property type="component" value="Unassembled WGS sequence"/>
</dbReference>
<feature type="transmembrane region" description="Helical" evidence="1">
    <location>
        <begin position="99"/>
        <end position="120"/>
    </location>
</feature>
<reference evidence="2 3" key="1">
    <citation type="journal article" date="2003" name="Int. J. Syst. Evol. Microbiol.">
        <title>Halobacillus salinus sp. nov., isolated from a salt lake on the coast of the East Sea in Korea.</title>
        <authorList>
            <person name="Yoon J.H."/>
            <person name="Kang K.H."/>
            <person name="Park Y.H."/>
        </authorList>
    </citation>
    <scope>NUCLEOTIDE SEQUENCE [LARGE SCALE GENOMIC DNA]</scope>
    <source>
        <strain evidence="2 3">HSL-3</strain>
    </source>
</reference>
<protein>
    <submittedName>
        <fullName evidence="2">Uncharacterized protein</fullName>
    </submittedName>
</protein>
<gene>
    <name evidence="2" type="ORF">E4663_16030</name>
</gene>
<feature type="transmembrane region" description="Helical" evidence="1">
    <location>
        <begin position="65"/>
        <end position="84"/>
    </location>
</feature>
<evidence type="ECO:0000313" key="2">
    <source>
        <dbReference type="EMBL" id="TGB01663.1"/>
    </source>
</evidence>
<dbReference type="AlphaFoldDB" id="A0A4Z0GVB4"/>
<dbReference type="STRING" id="192814.GCA_900166575_03134"/>
<keyword evidence="3" id="KW-1185">Reference proteome</keyword>
<keyword evidence="1" id="KW-1133">Transmembrane helix</keyword>
<dbReference type="RefSeq" id="WP_135328352.1">
    <property type="nucleotide sequence ID" value="NZ_SRJC01000005.1"/>
</dbReference>
<evidence type="ECO:0000256" key="1">
    <source>
        <dbReference type="SAM" id="Phobius"/>
    </source>
</evidence>
<name>A0A4Z0GVB4_9BACI</name>
<feature type="transmembrane region" description="Helical" evidence="1">
    <location>
        <begin position="35"/>
        <end position="58"/>
    </location>
</feature>
<evidence type="ECO:0000313" key="3">
    <source>
        <dbReference type="Proteomes" id="UP000297982"/>
    </source>
</evidence>
<accession>A0A4Z0GVB4</accession>
<proteinExistence type="predicted"/>
<sequence length="144" mass="16696">MKETIFLLSEFVDFWHDMLWELSDSLGWGLTDKELHFWIVGILGVIGLLVVDVIFHFLARYSITAMSFLFSLAIVLVAVFALEIQQKIKGSGNMEFNDAVAGILGFLAFCIVYFIIKGIIEWSRRRKRKKTGRRSRRNGRTYRN</sequence>